<keyword evidence="3" id="KW-1185">Reference proteome</keyword>
<dbReference type="EMBL" id="JAPFFK010000011">
    <property type="protein sequence ID" value="KAJ6734328.1"/>
    <property type="molecule type" value="Genomic_DNA"/>
</dbReference>
<accession>A0A9Q0UQP1</accession>
<name>A0A9Q0UQP1_SALPP</name>
<dbReference type="Pfam" id="PF13456">
    <property type="entry name" value="RVT_3"/>
    <property type="match status" value="1"/>
</dbReference>
<proteinExistence type="predicted"/>
<dbReference type="InterPro" id="IPR036397">
    <property type="entry name" value="RNaseH_sf"/>
</dbReference>
<dbReference type="PANTHER" id="PTHR47723:SF19">
    <property type="entry name" value="POLYNUCLEOTIDYL TRANSFERASE, RIBONUCLEASE H-LIKE SUPERFAMILY PROTEIN"/>
    <property type="match status" value="1"/>
</dbReference>
<evidence type="ECO:0000313" key="2">
    <source>
        <dbReference type="EMBL" id="KAJ6734328.1"/>
    </source>
</evidence>
<dbReference type="InterPro" id="IPR044730">
    <property type="entry name" value="RNase_H-like_dom_plant"/>
</dbReference>
<gene>
    <name evidence="2" type="ORF">OIU79_001565</name>
</gene>
<dbReference type="InterPro" id="IPR012337">
    <property type="entry name" value="RNaseH-like_sf"/>
</dbReference>
<feature type="domain" description="RNase H type-1" evidence="1">
    <location>
        <begin position="4"/>
        <end position="58"/>
    </location>
</feature>
<dbReference type="CDD" id="cd06222">
    <property type="entry name" value="RNase_H_like"/>
    <property type="match status" value="1"/>
</dbReference>
<reference evidence="2" key="2">
    <citation type="journal article" date="2023" name="Int. J. Mol. Sci.">
        <title>De Novo Assembly and Annotation of 11 Diverse Shrub Willow (Salix) Genomes Reveals Novel Gene Organization in Sex-Linked Regions.</title>
        <authorList>
            <person name="Hyden B."/>
            <person name="Feng K."/>
            <person name="Yates T.B."/>
            <person name="Jawdy S."/>
            <person name="Cereghino C."/>
            <person name="Smart L.B."/>
            <person name="Muchero W."/>
        </authorList>
    </citation>
    <scope>NUCLEOTIDE SEQUENCE</scope>
    <source>
        <tissue evidence="2">Shoot tip</tissue>
    </source>
</reference>
<organism evidence="2 3">
    <name type="scientific">Salix purpurea</name>
    <name type="common">Purple osier willow</name>
    <dbReference type="NCBI Taxonomy" id="77065"/>
    <lineage>
        <taxon>Eukaryota</taxon>
        <taxon>Viridiplantae</taxon>
        <taxon>Streptophyta</taxon>
        <taxon>Embryophyta</taxon>
        <taxon>Tracheophyta</taxon>
        <taxon>Spermatophyta</taxon>
        <taxon>Magnoliopsida</taxon>
        <taxon>eudicotyledons</taxon>
        <taxon>Gunneridae</taxon>
        <taxon>Pentapetalae</taxon>
        <taxon>rosids</taxon>
        <taxon>fabids</taxon>
        <taxon>Malpighiales</taxon>
        <taxon>Salicaceae</taxon>
        <taxon>Saliceae</taxon>
        <taxon>Salix</taxon>
    </lineage>
</organism>
<evidence type="ECO:0000313" key="3">
    <source>
        <dbReference type="Proteomes" id="UP001151532"/>
    </source>
</evidence>
<dbReference type="AlphaFoldDB" id="A0A9Q0UQP1"/>
<dbReference type="Proteomes" id="UP001151532">
    <property type="component" value="Chromosome 17"/>
</dbReference>
<dbReference type="InterPro" id="IPR002156">
    <property type="entry name" value="RNaseH_domain"/>
</dbReference>
<dbReference type="InterPro" id="IPR053151">
    <property type="entry name" value="RNase_H-like"/>
</dbReference>
<dbReference type="OrthoDB" id="1741277at2759"/>
<dbReference type="GO" id="GO:0004523">
    <property type="term" value="F:RNA-DNA hybrid ribonuclease activity"/>
    <property type="evidence" value="ECO:0007669"/>
    <property type="project" value="InterPro"/>
</dbReference>
<comment type="caution">
    <text evidence="2">The sequence shown here is derived from an EMBL/GenBank/DDBJ whole genome shotgun (WGS) entry which is preliminary data.</text>
</comment>
<sequence>MFGFSSRVQSGSAFEAELVAVREALKLAWDKGLRRVILESDSESVVNRIRAANQSTQESAGGDHTGMSGLWQSGMHGIASSSILAGKATSLRTHMIGMEVPRHGALDKNQIGHLKVLKRELLARNLHWY</sequence>
<reference evidence="2" key="1">
    <citation type="submission" date="2022-11" db="EMBL/GenBank/DDBJ databases">
        <authorList>
            <person name="Hyden B.L."/>
            <person name="Feng K."/>
            <person name="Yates T."/>
            <person name="Jawdy S."/>
            <person name="Smart L.B."/>
            <person name="Muchero W."/>
        </authorList>
    </citation>
    <scope>NUCLEOTIDE SEQUENCE</scope>
    <source>
        <tissue evidence="2">Shoot tip</tissue>
    </source>
</reference>
<dbReference type="Gene3D" id="3.30.420.10">
    <property type="entry name" value="Ribonuclease H-like superfamily/Ribonuclease H"/>
    <property type="match status" value="1"/>
</dbReference>
<dbReference type="PANTHER" id="PTHR47723">
    <property type="entry name" value="OS05G0353850 PROTEIN"/>
    <property type="match status" value="1"/>
</dbReference>
<dbReference type="SUPFAM" id="SSF53098">
    <property type="entry name" value="Ribonuclease H-like"/>
    <property type="match status" value="1"/>
</dbReference>
<dbReference type="GO" id="GO:0003676">
    <property type="term" value="F:nucleic acid binding"/>
    <property type="evidence" value="ECO:0007669"/>
    <property type="project" value="InterPro"/>
</dbReference>
<protein>
    <recommendedName>
        <fullName evidence="1">RNase H type-1 domain-containing protein</fullName>
    </recommendedName>
</protein>
<evidence type="ECO:0000259" key="1">
    <source>
        <dbReference type="Pfam" id="PF13456"/>
    </source>
</evidence>